<proteinExistence type="predicted"/>
<evidence type="ECO:0000313" key="1">
    <source>
        <dbReference type="EMBL" id="QNL32796.1"/>
    </source>
</evidence>
<dbReference type="GO" id="GO:0004069">
    <property type="term" value="F:L-aspartate:2-oxoglutarate aminotransferase activity"/>
    <property type="evidence" value="ECO:0007669"/>
    <property type="project" value="UniProtKB-EC"/>
</dbReference>
<accession>A0A7G9A7R7</accession>
<dbReference type="AlphaFoldDB" id="A0A7G9A7R7"/>
<keyword evidence="1" id="KW-0808">Transferase</keyword>
<name>A0A7G9A7R7_RAOOR</name>
<reference evidence="1" key="1">
    <citation type="submission" date="2020-02" db="EMBL/GenBank/DDBJ databases">
        <authorList>
            <person name="Zhou D."/>
        </authorList>
    </citation>
    <scope>NUCLEOTIDE SEQUENCE</scope>
    <source>
        <strain evidence="1">193104922</strain>
        <plasmid evidence="1">p104922-NR</plasmid>
    </source>
</reference>
<dbReference type="RefSeq" id="WP_001567389.1">
    <property type="nucleotide sequence ID" value="NZ_CAKNCK010000019.1"/>
</dbReference>
<sequence>MKYDFDEYVSREKTDSLTVDGWREYLFSGQSEFAMRYPAEGLIVTARNRNPSGSQSAQFSAQIK</sequence>
<dbReference type="EMBL" id="MT062913">
    <property type="protein sequence ID" value="QNL32796.1"/>
    <property type="molecule type" value="Genomic_DNA"/>
</dbReference>
<protein>
    <submittedName>
        <fullName evidence="1">Aspartate aminotransferase</fullName>
        <ecNumber evidence="1">2.6.1.1</ecNumber>
    </submittedName>
</protein>
<organism evidence="1">
    <name type="scientific">Raoultella ornithinolytica</name>
    <name type="common">Klebsiella ornithinolytica</name>
    <dbReference type="NCBI Taxonomy" id="54291"/>
    <lineage>
        <taxon>Bacteria</taxon>
        <taxon>Pseudomonadati</taxon>
        <taxon>Pseudomonadota</taxon>
        <taxon>Gammaproteobacteria</taxon>
        <taxon>Enterobacterales</taxon>
        <taxon>Enterobacteriaceae</taxon>
        <taxon>Klebsiella/Raoultella group</taxon>
        <taxon>Raoultella</taxon>
    </lineage>
</organism>
<geneLocation type="plasmid" evidence="1">
    <name>p104922-NR</name>
</geneLocation>
<keyword evidence="1" id="KW-0032">Aminotransferase</keyword>
<dbReference type="EC" id="2.6.1.1" evidence="1"/>
<keyword evidence="1" id="KW-0614">Plasmid</keyword>